<dbReference type="GO" id="GO:0004713">
    <property type="term" value="F:protein tyrosine kinase activity"/>
    <property type="evidence" value="ECO:0007669"/>
    <property type="project" value="TreeGrafter"/>
</dbReference>
<comment type="caution">
    <text evidence="4">The sequence shown here is derived from an EMBL/GenBank/DDBJ whole genome shotgun (WGS) entry which is preliminary data.</text>
</comment>
<feature type="transmembrane region" description="Helical" evidence="3">
    <location>
        <begin position="224"/>
        <end position="244"/>
    </location>
</feature>
<evidence type="ECO:0000313" key="5">
    <source>
        <dbReference type="Proteomes" id="UP001193501"/>
    </source>
</evidence>
<dbReference type="Proteomes" id="UP001193501">
    <property type="component" value="Unassembled WGS sequence"/>
</dbReference>
<dbReference type="Gene3D" id="1.10.287.1490">
    <property type="match status" value="1"/>
</dbReference>
<feature type="compositionally biased region" description="Low complexity" evidence="2">
    <location>
        <begin position="48"/>
        <end position="61"/>
    </location>
</feature>
<evidence type="ECO:0000256" key="3">
    <source>
        <dbReference type="SAM" id="Phobius"/>
    </source>
</evidence>
<keyword evidence="3" id="KW-0812">Transmembrane</keyword>
<name>A0AAE4Y6T6_9RHOB</name>
<protein>
    <submittedName>
        <fullName evidence="4">Capsule biosynthesis protein</fullName>
    </submittedName>
</protein>
<evidence type="ECO:0000313" key="4">
    <source>
        <dbReference type="EMBL" id="NBZ86192.1"/>
    </source>
</evidence>
<keyword evidence="3" id="KW-0472">Membrane</keyword>
<feature type="region of interest" description="Disordered" evidence="2">
    <location>
        <begin position="48"/>
        <end position="81"/>
    </location>
</feature>
<keyword evidence="5" id="KW-1185">Reference proteome</keyword>
<accession>A0AAE4Y6T6</accession>
<keyword evidence="1" id="KW-0175">Coiled coil</keyword>
<evidence type="ECO:0000256" key="2">
    <source>
        <dbReference type="SAM" id="MobiDB-lite"/>
    </source>
</evidence>
<evidence type="ECO:0000256" key="1">
    <source>
        <dbReference type="SAM" id="Coils"/>
    </source>
</evidence>
<feature type="compositionally biased region" description="Basic and acidic residues" evidence="2">
    <location>
        <begin position="1"/>
        <end position="11"/>
    </location>
</feature>
<gene>
    <name evidence="4" type="ORF">GV832_01245</name>
</gene>
<sequence>MTMKLKVDRYRLSPLPAEPASKPLPPRPVAVPVSAQVSGPVSATVAASAAPASAPEQAAVATRQPTGTIPDDAFMPEGDEDGFGNQSFVRPAAPSDPDAPAGPEIDGIRQEGLTGRQLRIARRMAQKHNLPATSDFDAVRLLRQAGIDPFGRSAVLELVQGDADPAPEASRALTVPPEANKLPQTVKPAPLPSTEVRAEDSHLAEVRRIQADLVRRRRKRYALLWAKLAIFVLLPTIVAGWYFFAVATPMYTAHSKFVIQQSTAASQMAGLFSGTSFATSQDSVAVQNFLQSTDAMQRLDQDKGFRAHFSDPKIDPLQRLSPEAGNGAAYSLYSKYVIVSYDPTEGLINLEVSAADPNVAVEFSTALIGYAEERVDQLSAKLRRDQENSAKEAFADATAKLQDAQTNLVNLQTKYKTLSSEVEAGLVTSQIAALDSQLLQERLALAQIQSNAEPNQARLDPVKTRIATLEAEIAKLRSGLTETEGAGPSLATVQSDLAMATAEVATRQMMLAQATSAMETSRIEAQRQTRYLELAVRPVPPDSASYPKAFEDTLVVMLIFLGLYLMVSMTAAILREQVSG</sequence>
<keyword evidence="3" id="KW-1133">Transmembrane helix</keyword>
<dbReference type="GO" id="GO:0005886">
    <property type="term" value="C:plasma membrane"/>
    <property type="evidence" value="ECO:0007669"/>
    <property type="project" value="TreeGrafter"/>
</dbReference>
<feature type="region of interest" description="Disordered" evidence="2">
    <location>
        <begin position="1"/>
        <end position="26"/>
    </location>
</feature>
<reference evidence="4" key="1">
    <citation type="submission" date="2020-01" db="EMBL/GenBank/DDBJ databases">
        <authorList>
            <person name="Chen W.-M."/>
        </authorList>
    </citation>
    <scope>NUCLEOTIDE SEQUENCE</scope>
    <source>
        <strain evidence="4">CYK-10</strain>
    </source>
</reference>
<dbReference type="AlphaFoldDB" id="A0AAE4Y6T6"/>
<dbReference type="InterPro" id="IPR050445">
    <property type="entry name" value="Bact_polysacc_biosynth/exp"/>
</dbReference>
<feature type="transmembrane region" description="Helical" evidence="3">
    <location>
        <begin position="554"/>
        <end position="574"/>
    </location>
</feature>
<dbReference type="PANTHER" id="PTHR32309:SF13">
    <property type="entry name" value="FERRIC ENTEROBACTIN TRANSPORT PROTEIN FEPE"/>
    <property type="match status" value="1"/>
</dbReference>
<dbReference type="PANTHER" id="PTHR32309">
    <property type="entry name" value="TYROSINE-PROTEIN KINASE"/>
    <property type="match status" value="1"/>
</dbReference>
<organism evidence="4 5">
    <name type="scientific">Stagnihabitans tardus</name>
    <dbReference type="NCBI Taxonomy" id="2699202"/>
    <lineage>
        <taxon>Bacteria</taxon>
        <taxon>Pseudomonadati</taxon>
        <taxon>Pseudomonadota</taxon>
        <taxon>Alphaproteobacteria</taxon>
        <taxon>Rhodobacterales</taxon>
        <taxon>Paracoccaceae</taxon>
        <taxon>Stagnihabitans</taxon>
    </lineage>
</organism>
<feature type="coiled-coil region" evidence="1">
    <location>
        <begin position="394"/>
        <end position="421"/>
    </location>
</feature>
<dbReference type="EMBL" id="JAABNR010000001">
    <property type="protein sequence ID" value="NBZ86192.1"/>
    <property type="molecule type" value="Genomic_DNA"/>
</dbReference>
<proteinExistence type="predicted"/>